<name>A0AAV4LM51_BABCB</name>
<keyword evidence="4 7" id="KW-0256">Endoplasmic reticulum</keyword>
<dbReference type="GO" id="GO:0006950">
    <property type="term" value="P:response to stress"/>
    <property type="evidence" value="ECO:0007669"/>
    <property type="project" value="UniProtKB-ARBA"/>
</dbReference>
<comment type="subcellular location">
    <subcellularLocation>
        <location evidence="1 7">Endoplasmic reticulum membrane</location>
        <topology evidence="1 7">Multi-pass membrane protein</topology>
    </subcellularLocation>
</comment>
<evidence type="ECO:0000256" key="3">
    <source>
        <dbReference type="ARBA" id="ARBA00022692"/>
    </source>
</evidence>
<feature type="transmembrane region" description="Helical" evidence="7">
    <location>
        <begin position="99"/>
        <end position="115"/>
    </location>
</feature>
<dbReference type="GeneID" id="94192726"/>
<dbReference type="Pfam" id="PF04511">
    <property type="entry name" value="DER1"/>
    <property type="match status" value="1"/>
</dbReference>
<evidence type="ECO:0000256" key="6">
    <source>
        <dbReference type="ARBA" id="ARBA00023136"/>
    </source>
</evidence>
<keyword evidence="5 7" id="KW-1133">Transmembrane helix</keyword>
<dbReference type="RefSeq" id="XP_067713314.1">
    <property type="nucleotide sequence ID" value="XM_067857213.1"/>
</dbReference>
<keyword evidence="9" id="KW-1185">Reference proteome</keyword>
<keyword evidence="6 7" id="KW-0472">Membrane</keyword>
<dbReference type="GO" id="GO:0005789">
    <property type="term" value="C:endoplasmic reticulum membrane"/>
    <property type="evidence" value="ECO:0007669"/>
    <property type="project" value="UniProtKB-SubCell"/>
</dbReference>
<organism evidence="8 9">
    <name type="scientific">Babesia caballi</name>
    <dbReference type="NCBI Taxonomy" id="5871"/>
    <lineage>
        <taxon>Eukaryota</taxon>
        <taxon>Sar</taxon>
        <taxon>Alveolata</taxon>
        <taxon>Apicomplexa</taxon>
        <taxon>Aconoidasida</taxon>
        <taxon>Piroplasmida</taxon>
        <taxon>Babesiidae</taxon>
        <taxon>Babesia</taxon>
    </lineage>
</organism>
<accession>A0AAV4LM51</accession>
<evidence type="ECO:0000256" key="1">
    <source>
        <dbReference type="ARBA" id="ARBA00004477"/>
    </source>
</evidence>
<comment type="caution">
    <text evidence="8">The sequence shown here is derived from an EMBL/GenBank/DDBJ whole genome shotgun (WGS) entry which is preliminary data.</text>
</comment>
<sequence length="401" mass="45111">MFALTVLTTFKIVSPQALVLDWYLIRKKYELHRLLLGCLYAGPFSFRWVMQAYMCSQFSSLLERNPMFANSVGAYLYFVLIQVVLVSVVSLVFYWPNGFPMLNDALLFAIVYYWSKRDMWSPVSIYIFTVKAYQLPFAIMFFNFIMGAPMTVNLIGLAAGHLYYLAREVLPAKGYPSVVAVTPRCLDYLAKKLEALLTFRGADSYGGASPYAYTPPSRQPRYSTGFIGRGVRLGGSFSLRGALLRELEQHLEECQRELQRDYCYDDLLQARGVLVAHVLGVRLQRLQLPGDAVVELFESLRHVEGRLGGPEQRAQVFIFPEGVGQLQEVVLEVQAVARFVGEGLVLEESLREAVEVAPRQVAAQAVEFGLADHDSAPYVELDEVQEHCRHQGQGHCGLGKP</sequence>
<feature type="transmembrane region" description="Helical" evidence="7">
    <location>
        <begin position="31"/>
        <end position="50"/>
    </location>
</feature>
<comment type="similarity">
    <text evidence="2 7">Belongs to the derlin family.</text>
</comment>
<evidence type="ECO:0000256" key="5">
    <source>
        <dbReference type="ARBA" id="ARBA00022989"/>
    </source>
</evidence>
<dbReference type="AlphaFoldDB" id="A0AAV4LM51"/>
<dbReference type="Proteomes" id="UP001497744">
    <property type="component" value="Unassembled WGS sequence"/>
</dbReference>
<dbReference type="EMBL" id="BPLF01000001">
    <property type="protein sequence ID" value="GIX61243.1"/>
    <property type="molecule type" value="Genomic_DNA"/>
</dbReference>
<evidence type="ECO:0000256" key="4">
    <source>
        <dbReference type="ARBA" id="ARBA00022824"/>
    </source>
</evidence>
<feature type="transmembrane region" description="Helical" evidence="7">
    <location>
        <begin position="135"/>
        <end position="164"/>
    </location>
</feature>
<dbReference type="InterPro" id="IPR035952">
    <property type="entry name" value="Rhomboid-like_sf"/>
</dbReference>
<evidence type="ECO:0000313" key="9">
    <source>
        <dbReference type="Proteomes" id="UP001497744"/>
    </source>
</evidence>
<feature type="transmembrane region" description="Helical" evidence="7">
    <location>
        <begin position="71"/>
        <end position="93"/>
    </location>
</feature>
<comment type="function">
    <text evidence="7">May be involved in the degradation of misfolded endoplasmic reticulum (ER) luminal proteins.</text>
</comment>
<gene>
    <name evidence="8" type="ORF">BcabD6B2_06780</name>
</gene>
<evidence type="ECO:0000256" key="7">
    <source>
        <dbReference type="RuleBase" id="RU363059"/>
    </source>
</evidence>
<dbReference type="PANTHER" id="PTHR11009">
    <property type="entry name" value="DER1-LIKE PROTEIN, DERLIN"/>
    <property type="match status" value="1"/>
</dbReference>
<evidence type="ECO:0000256" key="2">
    <source>
        <dbReference type="ARBA" id="ARBA00008917"/>
    </source>
</evidence>
<dbReference type="InterPro" id="IPR007599">
    <property type="entry name" value="DER1"/>
</dbReference>
<reference evidence="8 9" key="1">
    <citation type="submission" date="2021-06" db="EMBL/GenBank/DDBJ databases">
        <title>Genome sequence of Babesia caballi.</title>
        <authorList>
            <person name="Yamagishi J."/>
            <person name="Kidaka T."/>
            <person name="Ochi A."/>
        </authorList>
    </citation>
    <scope>NUCLEOTIDE SEQUENCE [LARGE SCALE GENOMIC DNA]</scope>
    <source>
        <strain evidence="8">USDA-D6B2</strain>
    </source>
</reference>
<protein>
    <recommendedName>
        <fullName evidence="7">Derlin</fullName>
    </recommendedName>
</protein>
<dbReference type="SUPFAM" id="SSF144091">
    <property type="entry name" value="Rhomboid-like"/>
    <property type="match status" value="1"/>
</dbReference>
<proteinExistence type="inferred from homology"/>
<evidence type="ECO:0000313" key="8">
    <source>
        <dbReference type="EMBL" id="GIX61243.1"/>
    </source>
</evidence>
<keyword evidence="3 7" id="KW-0812">Transmembrane</keyword>